<dbReference type="Proteomes" id="UP000035579">
    <property type="component" value="Chromosome"/>
</dbReference>
<gene>
    <name evidence="3" type="ORF">AA314_04957</name>
    <name evidence="4" type="ORF">ATI61_1183</name>
</gene>
<accession>A0AAC8TG84</accession>
<feature type="coiled-coil region" evidence="1">
    <location>
        <begin position="273"/>
        <end position="325"/>
    </location>
</feature>
<evidence type="ECO:0000313" key="6">
    <source>
        <dbReference type="Proteomes" id="UP000256345"/>
    </source>
</evidence>
<keyword evidence="6" id="KW-1185">Reference proteome</keyword>
<evidence type="ECO:0000313" key="5">
    <source>
        <dbReference type="Proteomes" id="UP000035579"/>
    </source>
</evidence>
<reference evidence="3 5" key="1">
    <citation type="submission" date="2015-05" db="EMBL/GenBank/DDBJ databases">
        <title>Genome assembly of Archangium gephyra DSM 2261.</title>
        <authorList>
            <person name="Sharma G."/>
            <person name="Subramanian S."/>
        </authorList>
    </citation>
    <scope>NUCLEOTIDE SEQUENCE [LARGE SCALE GENOMIC DNA]</scope>
    <source>
        <strain evidence="3 5">DSM 2261</strain>
    </source>
</reference>
<dbReference type="AlphaFoldDB" id="A0AAC8TG84"/>
<organism evidence="3 5">
    <name type="scientific">Archangium gephyra</name>
    <dbReference type="NCBI Taxonomy" id="48"/>
    <lineage>
        <taxon>Bacteria</taxon>
        <taxon>Pseudomonadati</taxon>
        <taxon>Myxococcota</taxon>
        <taxon>Myxococcia</taxon>
        <taxon>Myxococcales</taxon>
        <taxon>Cystobacterineae</taxon>
        <taxon>Archangiaceae</taxon>
        <taxon>Archangium</taxon>
    </lineage>
</organism>
<feature type="chain" id="PRO_5042015915" description="TolC family protein" evidence="2">
    <location>
        <begin position="21"/>
        <end position="367"/>
    </location>
</feature>
<feature type="signal peptide" evidence="2">
    <location>
        <begin position="1"/>
        <end position="20"/>
    </location>
</feature>
<evidence type="ECO:0000256" key="1">
    <source>
        <dbReference type="SAM" id="Coils"/>
    </source>
</evidence>
<dbReference type="RefSeq" id="WP_047857422.1">
    <property type="nucleotide sequence ID" value="NZ_CP011509.1"/>
</dbReference>
<evidence type="ECO:0000256" key="2">
    <source>
        <dbReference type="SAM" id="SignalP"/>
    </source>
</evidence>
<proteinExistence type="predicted"/>
<dbReference type="EMBL" id="CP011509">
    <property type="protein sequence ID" value="AKJ03331.1"/>
    <property type="molecule type" value="Genomic_DNA"/>
</dbReference>
<dbReference type="Proteomes" id="UP000256345">
    <property type="component" value="Unassembled WGS sequence"/>
</dbReference>
<keyword evidence="2" id="KW-0732">Signal</keyword>
<keyword evidence="1" id="KW-0175">Coiled coil</keyword>
<dbReference type="EMBL" id="QUMU01000018">
    <property type="protein sequence ID" value="REG22800.1"/>
    <property type="molecule type" value="Genomic_DNA"/>
</dbReference>
<evidence type="ECO:0000313" key="4">
    <source>
        <dbReference type="EMBL" id="REG22800.1"/>
    </source>
</evidence>
<sequence length="367" mass="39982">MRWAVAWSVLAGLGAGVAGAQEPEGEAGAPGYCAFVRGVGDAESAVLLAPDVFGSAGVANAGDAGWSEGGPLGGPTPRFLVGVEYDFVGLYRGLSIRRRADAECERYRALSALQAAVKRGTDVGAEAALAARARVLEAALPEAGQLLASLRDEVKEGRATVEELNALQLRLDGLRSLAYETAKERERLAALPRPAERPLSTWLRDFRAADDRVEVESGSQRSASAWKVRLRGGYDELINVPQDVPLFGMLTVSYNLGNLWQPSANARAREGRRRLLEEDVAGVSQEVARLVRELRAGHSAEEARLREVSVLMTDLEGQLRELQAMETAKVRRYRDYLVLELARLRAEQAWLKTHVAELGRFLGEERP</sequence>
<evidence type="ECO:0008006" key="7">
    <source>
        <dbReference type="Google" id="ProtNLM"/>
    </source>
</evidence>
<protein>
    <recommendedName>
        <fullName evidence="7">TolC family protein</fullName>
    </recommendedName>
</protein>
<name>A0AAC8TG84_9BACT</name>
<dbReference type="KEGG" id="age:AA314_04957"/>
<evidence type="ECO:0000313" key="3">
    <source>
        <dbReference type="EMBL" id="AKJ03331.1"/>
    </source>
</evidence>
<reference evidence="4 6" key="2">
    <citation type="submission" date="2018-08" db="EMBL/GenBank/DDBJ databases">
        <title>Genomic Encyclopedia of Archaeal and Bacterial Type Strains, Phase II (KMG-II): from individual species to whole genera.</title>
        <authorList>
            <person name="Goeker M."/>
        </authorList>
    </citation>
    <scope>NUCLEOTIDE SEQUENCE [LARGE SCALE GENOMIC DNA]</scope>
    <source>
        <strain evidence="4 6">DSM 2261</strain>
    </source>
</reference>